<reference evidence="8 9" key="1">
    <citation type="submission" date="2015-10" db="EMBL/GenBank/DDBJ databases">
        <title>Full genome of DAOMC 229536 Phialocephala scopiformis, a fungal endophyte of spruce producing the potent anti-insectan compound rugulosin.</title>
        <authorList>
            <consortium name="DOE Joint Genome Institute"/>
            <person name="Walker A.K."/>
            <person name="Frasz S.L."/>
            <person name="Seifert K.A."/>
            <person name="Miller J.D."/>
            <person name="Mondo S.J."/>
            <person name="Labutti K."/>
            <person name="Lipzen A."/>
            <person name="Dockter R."/>
            <person name="Kennedy M."/>
            <person name="Grigoriev I.V."/>
            <person name="Spatafora J.W."/>
        </authorList>
    </citation>
    <scope>NUCLEOTIDE SEQUENCE [LARGE SCALE GENOMIC DNA]</scope>
    <source>
        <strain evidence="8 9">CBS 120377</strain>
    </source>
</reference>
<evidence type="ECO:0000259" key="7">
    <source>
        <dbReference type="Pfam" id="PF00296"/>
    </source>
</evidence>
<dbReference type="EMBL" id="KQ947418">
    <property type="protein sequence ID" value="KUJ15584.1"/>
    <property type="molecule type" value="Genomic_DNA"/>
</dbReference>
<keyword evidence="4" id="KW-0503">Monooxygenase</keyword>
<keyword evidence="1" id="KW-0285">Flavoprotein</keyword>
<evidence type="ECO:0000313" key="9">
    <source>
        <dbReference type="Proteomes" id="UP000070700"/>
    </source>
</evidence>
<dbReference type="KEGG" id="psco:LY89DRAFT_698304"/>
<dbReference type="InterPro" id="IPR051260">
    <property type="entry name" value="Diverse_substr_monoxygenases"/>
</dbReference>
<dbReference type="AlphaFoldDB" id="A0A194X692"/>
<evidence type="ECO:0000256" key="2">
    <source>
        <dbReference type="ARBA" id="ARBA00022643"/>
    </source>
</evidence>
<dbReference type="Gene3D" id="3.20.20.30">
    <property type="entry name" value="Luciferase-like domain"/>
    <property type="match status" value="1"/>
</dbReference>
<feature type="domain" description="Luciferase-like" evidence="7">
    <location>
        <begin position="33"/>
        <end position="393"/>
    </location>
</feature>
<dbReference type="SUPFAM" id="SSF51679">
    <property type="entry name" value="Bacterial luciferase-like"/>
    <property type="match status" value="1"/>
</dbReference>
<evidence type="ECO:0000256" key="5">
    <source>
        <dbReference type="ARBA" id="ARBA00033748"/>
    </source>
</evidence>
<dbReference type="NCBIfam" id="TIGR03860">
    <property type="entry name" value="FMN_nitrolo"/>
    <property type="match status" value="1"/>
</dbReference>
<name>A0A194X692_MOLSC</name>
<protein>
    <submittedName>
        <fullName evidence="8">Pristinamycin IIA synthase subunit A</fullName>
    </submittedName>
</protein>
<evidence type="ECO:0000256" key="4">
    <source>
        <dbReference type="ARBA" id="ARBA00023033"/>
    </source>
</evidence>
<dbReference type="Pfam" id="PF00296">
    <property type="entry name" value="Bac_luciferase"/>
    <property type="match status" value="1"/>
</dbReference>
<dbReference type="Proteomes" id="UP000070700">
    <property type="component" value="Unassembled WGS sequence"/>
</dbReference>
<dbReference type="PANTHER" id="PTHR30011">
    <property type="entry name" value="ALKANESULFONATE MONOOXYGENASE-RELATED"/>
    <property type="match status" value="1"/>
</dbReference>
<dbReference type="InterPro" id="IPR016215">
    <property type="entry name" value="NTA_MOA"/>
</dbReference>
<dbReference type="InParanoid" id="A0A194X692"/>
<sequence length="473" mass="52700">MTAPRKQMQLNFFKTACTGSHVAIGHWKDPKDSSRGKDRLGYYTWLAKTAEKGKISSLFFADVYSPHEVYGGNGDAAYRGGSQIARLDPTILVSAMAQVTKSLCFGITGSTSYIPAYMLTRMWSTMDHITDGRIGWNIVTSYSTPAAKAFGHDAVVPHDERYTAAEEYMELVRDRLWEKSWEDGAQLWQAEPEMAYDPSKVHRIEFNGKYQKFSGYGQLHPSPQRTPVLFQAGSSKAGVGFSAKNAEAVFTSHPTISRLRAYVDNLRAEATKNGRDGQSIKVFTAILPVVERTEEEAQAKLKKALDQTSWQGGLARFGGFTGVDLSKYPLDEEFDFEGKKYEIGIHSLVETFKHLSDNEKWTPRKVGTAMASGGLSPVPVGTPQQVADVFEEWFVKGDCDGFNMSYLSNPGSWEDVVELLIPELQRRGIYWTDYAVPGGTFRENMRGKAGENLLPDDHPGAKLRWNAKSTVDH</sequence>
<dbReference type="PANTHER" id="PTHR30011:SF16">
    <property type="entry name" value="C2H2 FINGER DOMAIN TRANSCRIPTION FACTOR (EUROFUNG)-RELATED"/>
    <property type="match status" value="1"/>
</dbReference>
<proteinExistence type="inferred from homology"/>
<comment type="similarity">
    <text evidence="5">Belongs to the NtaA/SnaA/DszA monooxygenase family.</text>
</comment>
<organism evidence="8 9">
    <name type="scientific">Mollisia scopiformis</name>
    <name type="common">Conifer needle endophyte fungus</name>
    <name type="synonym">Phialocephala scopiformis</name>
    <dbReference type="NCBI Taxonomy" id="149040"/>
    <lineage>
        <taxon>Eukaryota</taxon>
        <taxon>Fungi</taxon>
        <taxon>Dikarya</taxon>
        <taxon>Ascomycota</taxon>
        <taxon>Pezizomycotina</taxon>
        <taxon>Leotiomycetes</taxon>
        <taxon>Helotiales</taxon>
        <taxon>Mollisiaceae</taxon>
        <taxon>Mollisia</taxon>
    </lineage>
</organism>
<dbReference type="GO" id="GO:0004497">
    <property type="term" value="F:monooxygenase activity"/>
    <property type="evidence" value="ECO:0007669"/>
    <property type="project" value="UniProtKB-KW"/>
</dbReference>
<evidence type="ECO:0000256" key="1">
    <source>
        <dbReference type="ARBA" id="ARBA00022630"/>
    </source>
</evidence>
<evidence type="ECO:0000256" key="6">
    <source>
        <dbReference type="SAM" id="MobiDB-lite"/>
    </source>
</evidence>
<evidence type="ECO:0000256" key="3">
    <source>
        <dbReference type="ARBA" id="ARBA00023002"/>
    </source>
</evidence>
<keyword evidence="3" id="KW-0560">Oxidoreductase</keyword>
<keyword evidence="9" id="KW-1185">Reference proteome</keyword>
<dbReference type="OrthoDB" id="5561043at2759"/>
<dbReference type="InterPro" id="IPR036661">
    <property type="entry name" value="Luciferase-like_sf"/>
</dbReference>
<feature type="compositionally biased region" description="Basic and acidic residues" evidence="6">
    <location>
        <begin position="449"/>
        <end position="460"/>
    </location>
</feature>
<dbReference type="GeneID" id="28826696"/>
<accession>A0A194X692</accession>
<dbReference type="InterPro" id="IPR011251">
    <property type="entry name" value="Luciferase-like_dom"/>
</dbReference>
<dbReference type="GO" id="GO:0016705">
    <property type="term" value="F:oxidoreductase activity, acting on paired donors, with incorporation or reduction of molecular oxygen"/>
    <property type="evidence" value="ECO:0007669"/>
    <property type="project" value="InterPro"/>
</dbReference>
<gene>
    <name evidence="8" type="ORF">LY89DRAFT_698304</name>
</gene>
<evidence type="ECO:0000313" key="8">
    <source>
        <dbReference type="EMBL" id="KUJ15584.1"/>
    </source>
</evidence>
<dbReference type="RefSeq" id="XP_018069939.1">
    <property type="nucleotide sequence ID" value="XM_018216970.1"/>
</dbReference>
<keyword evidence="2" id="KW-0288">FMN</keyword>
<dbReference type="PIRSF" id="PIRSF000337">
    <property type="entry name" value="NTA_MOA"/>
    <property type="match status" value="1"/>
</dbReference>
<feature type="region of interest" description="Disordered" evidence="6">
    <location>
        <begin position="449"/>
        <end position="473"/>
    </location>
</feature>